<dbReference type="Proteomes" id="UP001175000">
    <property type="component" value="Unassembled WGS sequence"/>
</dbReference>
<evidence type="ECO:0008006" key="4">
    <source>
        <dbReference type="Google" id="ProtNLM"/>
    </source>
</evidence>
<name>A0AA39T1V3_9PEZI</name>
<sequence>MRMGYMGFSGFLSLLRCSLSSFWASSSLASGRSFFFTGFSDLSFLHSSGDMACFFLMGTTSSVRLELSNRQTAWIRL</sequence>
<organism evidence="2 3">
    <name type="scientific">Immersiella caudata</name>
    <dbReference type="NCBI Taxonomy" id="314043"/>
    <lineage>
        <taxon>Eukaryota</taxon>
        <taxon>Fungi</taxon>
        <taxon>Dikarya</taxon>
        <taxon>Ascomycota</taxon>
        <taxon>Pezizomycotina</taxon>
        <taxon>Sordariomycetes</taxon>
        <taxon>Sordariomycetidae</taxon>
        <taxon>Sordariales</taxon>
        <taxon>Lasiosphaeriaceae</taxon>
        <taxon>Immersiella</taxon>
    </lineage>
</organism>
<dbReference type="EMBL" id="JAULSU010000007">
    <property type="protein sequence ID" value="KAK0611806.1"/>
    <property type="molecule type" value="Genomic_DNA"/>
</dbReference>
<dbReference type="AlphaFoldDB" id="A0AA39T1V3"/>
<reference evidence="2" key="1">
    <citation type="submission" date="2023-06" db="EMBL/GenBank/DDBJ databases">
        <title>Genome-scale phylogeny and comparative genomics of the fungal order Sordariales.</title>
        <authorList>
            <consortium name="Lawrence Berkeley National Laboratory"/>
            <person name="Hensen N."/>
            <person name="Bonometti L."/>
            <person name="Westerberg I."/>
            <person name="Brannstrom I.O."/>
            <person name="Guillou S."/>
            <person name="Cros-Aarteil S."/>
            <person name="Calhoun S."/>
            <person name="Haridas S."/>
            <person name="Kuo A."/>
            <person name="Mondo S."/>
            <person name="Pangilinan J."/>
            <person name="Riley R."/>
            <person name="Labutti K."/>
            <person name="Andreopoulos B."/>
            <person name="Lipzen A."/>
            <person name="Chen C."/>
            <person name="Yanf M."/>
            <person name="Daum C."/>
            <person name="Ng V."/>
            <person name="Clum A."/>
            <person name="Steindorff A."/>
            <person name="Ohm R."/>
            <person name="Martin F."/>
            <person name="Silar P."/>
            <person name="Natvig D."/>
            <person name="Lalanne C."/>
            <person name="Gautier V."/>
            <person name="Ament-Velasquez S.L."/>
            <person name="Kruys A."/>
            <person name="Hutchinson M.I."/>
            <person name="Powell A.J."/>
            <person name="Barry K."/>
            <person name="Miller A.N."/>
            <person name="Grigoriev I.V."/>
            <person name="Debuchy R."/>
            <person name="Gladieux P."/>
            <person name="Thoren M.H."/>
            <person name="Johannesson H."/>
        </authorList>
    </citation>
    <scope>NUCLEOTIDE SEQUENCE</scope>
    <source>
        <strain evidence="2">CBS 606.72</strain>
    </source>
</reference>
<accession>A0AA39T1V3</accession>
<evidence type="ECO:0000256" key="1">
    <source>
        <dbReference type="SAM" id="SignalP"/>
    </source>
</evidence>
<keyword evidence="3" id="KW-1185">Reference proteome</keyword>
<proteinExistence type="predicted"/>
<evidence type="ECO:0000313" key="2">
    <source>
        <dbReference type="EMBL" id="KAK0611806.1"/>
    </source>
</evidence>
<evidence type="ECO:0000313" key="3">
    <source>
        <dbReference type="Proteomes" id="UP001175000"/>
    </source>
</evidence>
<keyword evidence="1" id="KW-0732">Signal</keyword>
<gene>
    <name evidence="2" type="ORF">B0T14DRAFT_531070</name>
</gene>
<feature type="non-terminal residue" evidence="2">
    <location>
        <position position="77"/>
    </location>
</feature>
<feature type="chain" id="PRO_5041422948" description="Secreted protein" evidence="1">
    <location>
        <begin position="21"/>
        <end position="77"/>
    </location>
</feature>
<protein>
    <recommendedName>
        <fullName evidence="4">Secreted protein</fullName>
    </recommendedName>
</protein>
<feature type="signal peptide" evidence="1">
    <location>
        <begin position="1"/>
        <end position="20"/>
    </location>
</feature>
<comment type="caution">
    <text evidence="2">The sequence shown here is derived from an EMBL/GenBank/DDBJ whole genome shotgun (WGS) entry which is preliminary data.</text>
</comment>